<proteinExistence type="predicted"/>
<organism evidence="1">
    <name type="scientific">Providencia stuartii</name>
    <dbReference type="NCBI Taxonomy" id="588"/>
    <lineage>
        <taxon>Bacteria</taxon>
        <taxon>Pseudomonadati</taxon>
        <taxon>Pseudomonadota</taxon>
        <taxon>Gammaproteobacteria</taxon>
        <taxon>Enterobacterales</taxon>
        <taxon>Morganellaceae</taxon>
        <taxon>Providencia</taxon>
    </lineage>
</organism>
<reference evidence="1" key="1">
    <citation type="submission" date="2024-02" db="EMBL/GenBank/DDBJ databases">
        <authorList>
            <consortium name="Clinical and Environmental Microbiology Branch: Whole genome sequencing antimicrobial resistance pathogens in the healthcare setting"/>
        </authorList>
    </citation>
    <scope>NUCLEOTIDE SEQUENCE</scope>
    <source>
        <strain evidence="1">2021GO-0154</strain>
    </source>
</reference>
<name>A0AAI9DF68_PROST</name>
<dbReference type="AlphaFoldDB" id="A0AAI9DF68"/>
<sequence length="227" mass="25041">MSDKKEIATMHIKISVDSTDLDKLESQLKRIEGLMVSVGVKEPAKQGFTMDFGVFNPKGCLEPVFTVSPGVAYINEACIEKTTLEKAMIQAAKEGAKKGAEQARAEITAGVNYDRKQLSVRAKLDDTEREIKEKETDAAGILNGISEALHNSGNKAVIAALNEVIDINPPVSREEFLELRRIVESELSQLHSSLTDIRASMIRSEAATNNRLLQMQKEIDGARSIWR</sequence>
<gene>
    <name evidence="1" type="ORF">RG298_004079</name>
</gene>
<accession>A0AAI9DF68</accession>
<evidence type="ECO:0000313" key="1">
    <source>
        <dbReference type="EMBL" id="EMJ5136284.1"/>
    </source>
</evidence>
<protein>
    <submittedName>
        <fullName evidence="1">Uncharacterized protein</fullName>
    </submittedName>
</protein>
<comment type="caution">
    <text evidence="1">The sequence shown here is derived from an EMBL/GenBank/DDBJ whole genome shotgun (WGS) entry which is preliminary data.</text>
</comment>
<dbReference type="EMBL" id="ABMABF030000019">
    <property type="protein sequence ID" value="EMJ5136284.1"/>
    <property type="molecule type" value="Genomic_DNA"/>
</dbReference>